<sequence length="304" mass="31957">MKSALKADTPLYLGIDGGGSKCRAVIVSSDQQILGEGLSGPANPLRGMKVATDSIISATQQALTCAGLAFNDMARLTAGAGLAGVNVPHYFQLFRDWQHPFKSLHLTSDLHIACMGAHQGQDGAVVIVGTGSCGLAAVNGRIIDVGGHGFPYGDNGSGAWFGMQMLHKVLLSLDQLAEPTAMTELLLQELAVHDSMGLVAHFMHATPTTYAKFAPLVFVAAEAGDATALQLIQQGAAFISAIAQRLLLAKPPRLSFIGGLAPKLLPYLPPAIQQQVTPALQPPELGAVWFARERSQAHSFTMSL</sequence>
<dbReference type="InterPro" id="IPR052519">
    <property type="entry name" value="Euk-type_GlcNAc_Kinase"/>
</dbReference>
<name>A0A486XUZ8_9GAMM</name>
<protein>
    <submittedName>
        <fullName evidence="2">N-acetylglucosamine kinase of eukaryotic type</fullName>
        <ecNumber evidence="2">2.7.1.59</ecNumber>
    </submittedName>
</protein>
<feature type="domain" description="ATPase BadF/BadG/BcrA/BcrD type" evidence="1">
    <location>
        <begin position="13"/>
        <end position="263"/>
    </location>
</feature>
<dbReference type="AlphaFoldDB" id="A0A486XUZ8"/>
<dbReference type="Gene3D" id="3.30.420.40">
    <property type="match status" value="2"/>
</dbReference>
<dbReference type="EC" id="2.7.1.59" evidence="2"/>
<reference evidence="2" key="1">
    <citation type="submission" date="2019-04" db="EMBL/GenBank/DDBJ databases">
        <authorList>
            <person name="Brambilla D."/>
        </authorList>
    </citation>
    <scope>NUCLEOTIDE SEQUENCE</scope>
    <source>
        <strain evidence="2">BAL1</strain>
    </source>
</reference>
<keyword evidence="2" id="KW-0418">Kinase</keyword>
<evidence type="ECO:0000313" key="2">
    <source>
        <dbReference type="EMBL" id="VHO06121.1"/>
    </source>
</evidence>
<proteinExistence type="predicted"/>
<dbReference type="EMBL" id="CAAJGR010000021">
    <property type="protein sequence ID" value="VHO06121.1"/>
    <property type="molecule type" value="Genomic_DNA"/>
</dbReference>
<dbReference type="Pfam" id="PF01869">
    <property type="entry name" value="BcrAD_BadFG"/>
    <property type="match status" value="1"/>
</dbReference>
<dbReference type="PANTHER" id="PTHR43190:SF3">
    <property type="entry name" value="N-ACETYL-D-GLUCOSAMINE KINASE"/>
    <property type="match status" value="1"/>
</dbReference>
<dbReference type="PANTHER" id="PTHR43190">
    <property type="entry name" value="N-ACETYL-D-GLUCOSAMINE KINASE"/>
    <property type="match status" value="1"/>
</dbReference>
<dbReference type="GO" id="GO:0045127">
    <property type="term" value="F:N-acetylglucosamine kinase activity"/>
    <property type="evidence" value="ECO:0007669"/>
    <property type="project" value="UniProtKB-EC"/>
</dbReference>
<dbReference type="NCBIfam" id="NF046058">
    <property type="entry name" value="NagK_SO3507"/>
    <property type="match status" value="1"/>
</dbReference>
<dbReference type="CDD" id="cd24082">
    <property type="entry name" value="ASKHA_NBD_GspK-like"/>
    <property type="match status" value="1"/>
</dbReference>
<gene>
    <name evidence="2" type="ORF">BAL341_3177</name>
</gene>
<dbReference type="InterPro" id="IPR043129">
    <property type="entry name" value="ATPase_NBD"/>
</dbReference>
<organism evidence="2">
    <name type="scientific">Rheinheimera sp. BAL341</name>
    <dbReference type="NCBI Taxonomy" id="1708203"/>
    <lineage>
        <taxon>Bacteria</taxon>
        <taxon>Pseudomonadati</taxon>
        <taxon>Pseudomonadota</taxon>
        <taxon>Gammaproteobacteria</taxon>
        <taxon>Chromatiales</taxon>
        <taxon>Chromatiaceae</taxon>
        <taxon>Rheinheimera</taxon>
    </lineage>
</organism>
<accession>A0A486XUZ8</accession>
<evidence type="ECO:0000259" key="1">
    <source>
        <dbReference type="Pfam" id="PF01869"/>
    </source>
</evidence>
<keyword evidence="2" id="KW-0808">Transferase</keyword>
<dbReference type="SUPFAM" id="SSF53067">
    <property type="entry name" value="Actin-like ATPase domain"/>
    <property type="match status" value="2"/>
</dbReference>
<dbReference type="InterPro" id="IPR002731">
    <property type="entry name" value="ATPase_BadF"/>
</dbReference>